<reference evidence="5 6" key="1">
    <citation type="submission" date="2016-10" db="EMBL/GenBank/DDBJ databases">
        <authorList>
            <person name="de Groot N.N."/>
        </authorList>
    </citation>
    <scope>NUCLEOTIDE SEQUENCE [LARGE SCALE GENOMIC DNA]</scope>
    <source>
        <strain evidence="5 6">DSM 21039</strain>
    </source>
</reference>
<dbReference type="InterPro" id="IPR045747">
    <property type="entry name" value="CRISPR-assoc_prot_Cas6_N_sf"/>
</dbReference>
<protein>
    <submittedName>
        <fullName evidence="5">CRISPR-associated protein, Cas6 family</fullName>
    </submittedName>
</protein>
<dbReference type="InterPro" id="IPR049435">
    <property type="entry name" value="Cas_Cas6_C"/>
</dbReference>
<dbReference type="OrthoDB" id="956004at2"/>
<dbReference type="AlphaFoldDB" id="A0A1H7YSE8"/>
<dbReference type="PANTHER" id="PTHR36984">
    <property type="entry name" value="CRISPR-ASSOCIATED ENDORIBONUCLEASE CAS6 1"/>
    <property type="match status" value="1"/>
</dbReference>
<dbReference type="GO" id="GO:0051607">
    <property type="term" value="P:defense response to virus"/>
    <property type="evidence" value="ECO:0007669"/>
    <property type="project" value="UniProtKB-KW"/>
</dbReference>
<sequence>MRLRLKLSRNKQLVPFNYQPQLAGTIHKWLGQNEWHGSTALYSFSWLQRGESTGKGLSFPYGAYWEISAFEAIFLKRLIQGIRQDPNLAFGLRVTDITIQETPDFSNKETLFVTSPVLVKRTVEDKDIHYSHKDPVCEVLLTETLQRKLQIAGVTAEGVKVSFLSDYSAAQTKIIYYNKIGNRVSICPVVIEGTPEQIAFAWEVGVGNSTGIGFGALK</sequence>
<dbReference type="NCBIfam" id="TIGR01877">
    <property type="entry name" value="cas_cas6"/>
    <property type="match status" value="1"/>
</dbReference>
<dbReference type="Proteomes" id="UP000198984">
    <property type="component" value="Unassembled WGS sequence"/>
</dbReference>
<dbReference type="STRING" id="573321.SAMN04488505_104520"/>
<dbReference type="Pfam" id="PF01881">
    <property type="entry name" value="Cas_Cas6_C"/>
    <property type="match status" value="1"/>
</dbReference>
<proteinExistence type="inferred from homology"/>
<evidence type="ECO:0000256" key="2">
    <source>
        <dbReference type="ARBA" id="ARBA00022884"/>
    </source>
</evidence>
<dbReference type="RefSeq" id="WP_089915692.1">
    <property type="nucleotide sequence ID" value="NZ_FOBB01000004.1"/>
</dbReference>
<evidence type="ECO:0000259" key="4">
    <source>
        <dbReference type="Pfam" id="PF01881"/>
    </source>
</evidence>
<dbReference type="PANTHER" id="PTHR36984:SF1">
    <property type="entry name" value="CRISPR-ASSOCIATED ENDORIBONUCLEASE CAS6 1"/>
    <property type="match status" value="1"/>
</dbReference>
<feature type="domain" description="CRISPR associated protein Cas6 C-terminal" evidence="4">
    <location>
        <begin position="102"/>
        <end position="217"/>
    </location>
</feature>
<organism evidence="5 6">
    <name type="scientific">Chitinophaga rupis</name>
    <dbReference type="NCBI Taxonomy" id="573321"/>
    <lineage>
        <taxon>Bacteria</taxon>
        <taxon>Pseudomonadati</taxon>
        <taxon>Bacteroidota</taxon>
        <taxon>Chitinophagia</taxon>
        <taxon>Chitinophagales</taxon>
        <taxon>Chitinophagaceae</taxon>
        <taxon>Chitinophaga</taxon>
    </lineage>
</organism>
<comment type="similarity">
    <text evidence="1">Belongs to the CRISPR-associated protein Cas6/Cse3/CasE family.</text>
</comment>
<dbReference type="Gene3D" id="3.30.70.1900">
    <property type="match status" value="1"/>
</dbReference>
<dbReference type="Gene3D" id="3.30.70.1890">
    <property type="match status" value="1"/>
</dbReference>
<dbReference type="CDD" id="cd21140">
    <property type="entry name" value="Cas6_I-like"/>
    <property type="match status" value="1"/>
</dbReference>
<evidence type="ECO:0000256" key="3">
    <source>
        <dbReference type="ARBA" id="ARBA00023118"/>
    </source>
</evidence>
<dbReference type="EMBL" id="FOBB01000004">
    <property type="protein sequence ID" value="SEM48218.1"/>
    <property type="molecule type" value="Genomic_DNA"/>
</dbReference>
<evidence type="ECO:0000256" key="1">
    <source>
        <dbReference type="ARBA" id="ARBA00005937"/>
    </source>
</evidence>
<keyword evidence="2" id="KW-0694">RNA-binding</keyword>
<evidence type="ECO:0000313" key="5">
    <source>
        <dbReference type="EMBL" id="SEM48218.1"/>
    </source>
</evidence>
<dbReference type="GO" id="GO:0016788">
    <property type="term" value="F:hydrolase activity, acting on ester bonds"/>
    <property type="evidence" value="ECO:0007669"/>
    <property type="project" value="InterPro"/>
</dbReference>
<accession>A0A1H7YSE8</accession>
<keyword evidence="6" id="KW-1185">Reference proteome</keyword>
<name>A0A1H7YSE8_9BACT</name>
<evidence type="ECO:0000313" key="6">
    <source>
        <dbReference type="Proteomes" id="UP000198984"/>
    </source>
</evidence>
<dbReference type="InterPro" id="IPR010156">
    <property type="entry name" value="CRISPR-assoc_prot_Cas6"/>
</dbReference>
<dbReference type="GO" id="GO:0003723">
    <property type="term" value="F:RNA binding"/>
    <property type="evidence" value="ECO:0007669"/>
    <property type="project" value="UniProtKB-KW"/>
</dbReference>
<keyword evidence="3" id="KW-0051">Antiviral defense</keyword>
<gene>
    <name evidence="5" type="ORF">SAMN04488505_104520</name>
</gene>